<evidence type="ECO:0000256" key="15">
    <source>
        <dbReference type="RuleBase" id="RU003946"/>
    </source>
</evidence>
<dbReference type="FunFam" id="3.40.720.10:FF:000008">
    <property type="entry name" value="Alkaline phosphatase"/>
    <property type="match status" value="1"/>
</dbReference>
<feature type="binding site" evidence="14">
    <location>
        <position position="188"/>
    </location>
    <ligand>
        <name>Mg(2+)</name>
        <dbReference type="ChEBI" id="CHEBI:18420"/>
    </ligand>
</feature>
<feature type="binding site" evidence="14">
    <location>
        <position position="460"/>
    </location>
    <ligand>
        <name>Zn(2+)</name>
        <dbReference type="ChEBI" id="CHEBI:29105"/>
        <label>2</label>
    </ligand>
</feature>
<feature type="binding site" evidence="14">
    <location>
        <position position="352"/>
    </location>
    <ligand>
        <name>Zn(2+)</name>
        <dbReference type="ChEBI" id="CHEBI:29105"/>
        <label>2</label>
    </ligand>
</feature>
<evidence type="ECO:0000256" key="9">
    <source>
        <dbReference type="ARBA" id="ARBA00022842"/>
    </source>
</evidence>
<feature type="binding site" evidence="14">
    <location>
        <position position="389"/>
    </location>
    <ligand>
        <name>Zn(2+)</name>
        <dbReference type="ChEBI" id="CHEBI:29105"/>
        <label>2</label>
    </ligand>
</feature>
<evidence type="ECO:0000256" key="10">
    <source>
        <dbReference type="ARBA" id="ARBA00023136"/>
    </source>
</evidence>
<dbReference type="PANTHER" id="PTHR11596">
    <property type="entry name" value="ALKALINE PHOSPHATASE"/>
    <property type="match status" value="1"/>
</dbReference>
<feature type="binding site" evidence="14">
    <location>
        <position position="390"/>
    </location>
    <ligand>
        <name>Zn(2+)</name>
        <dbReference type="ChEBI" id="CHEBI:29105"/>
        <label>2</label>
    </ligand>
</feature>
<keyword evidence="18" id="KW-1185">Reference proteome</keyword>
<evidence type="ECO:0000256" key="13">
    <source>
        <dbReference type="PIRSR" id="PIRSR601952-1"/>
    </source>
</evidence>
<dbReference type="SMART" id="SM00098">
    <property type="entry name" value="alkPPc"/>
    <property type="match status" value="1"/>
</dbReference>
<dbReference type="Pfam" id="PF00245">
    <property type="entry name" value="Alk_phosphatase"/>
    <property type="match status" value="1"/>
</dbReference>
<keyword evidence="7 16" id="KW-0378">Hydrolase</keyword>
<dbReference type="AlphaFoldDB" id="A0AAN7V8Z3"/>
<keyword evidence="8 14" id="KW-0862">Zinc</keyword>
<dbReference type="PANTHER" id="PTHR11596:SF91">
    <property type="entry name" value="ALKALINE PHOSPHATASE-RELATED"/>
    <property type="match status" value="1"/>
</dbReference>
<feature type="binding site" evidence="14">
    <location>
        <position position="186"/>
    </location>
    <ligand>
        <name>Mg(2+)</name>
        <dbReference type="ChEBI" id="CHEBI:18420"/>
    </ligand>
</feature>
<keyword evidence="9 14" id="KW-0460">Magnesium</keyword>
<evidence type="ECO:0000256" key="3">
    <source>
        <dbReference type="ARBA" id="ARBA00012647"/>
    </source>
</evidence>
<dbReference type="InterPro" id="IPR001952">
    <property type="entry name" value="Alkaline_phosphatase"/>
</dbReference>
<dbReference type="Gene3D" id="3.40.720.10">
    <property type="entry name" value="Alkaline Phosphatase, subunit A"/>
    <property type="match status" value="1"/>
</dbReference>
<evidence type="ECO:0000256" key="4">
    <source>
        <dbReference type="ARBA" id="ARBA00022475"/>
    </source>
</evidence>
<keyword evidence="6 14" id="KW-0479">Metal-binding</keyword>
<evidence type="ECO:0000256" key="14">
    <source>
        <dbReference type="PIRSR" id="PIRSR601952-2"/>
    </source>
</evidence>
<evidence type="ECO:0000256" key="16">
    <source>
        <dbReference type="RuleBase" id="RU003947"/>
    </source>
</evidence>
<dbReference type="InterPro" id="IPR017850">
    <property type="entry name" value="Alkaline_phosphatase_core_sf"/>
</dbReference>
<organism evidence="17 18">
    <name type="scientific">Pyrocoelia pectoralis</name>
    <dbReference type="NCBI Taxonomy" id="417401"/>
    <lineage>
        <taxon>Eukaryota</taxon>
        <taxon>Metazoa</taxon>
        <taxon>Ecdysozoa</taxon>
        <taxon>Arthropoda</taxon>
        <taxon>Hexapoda</taxon>
        <taxon>Insecta</taxon>
        <taxon>Pterygota</taxon>
        <taxon>Neoptera</taxon>
        <taxon>Endopterygota</taxon>
        <taxon>Coleoptera</taxon>
        <taxon>Polyphaga</taxon>
        <taxon>Elateriformia</taxon>
        <taxon>Elateroidea</taxon>
        <taxon>Lampyridae</taxon>
        <taxon>Lampyrinae</taxon>
        <taxon>Pyrocoelia</taxon>
    </lineage>
</organism>
<dbReference type="InterPro" id="IPR018299">
    <property type="entry name" value="Alkaline_phosphatase_AS"/>
</dbReference>
<comment type="similarity">
    <text evidence="2 15">Belongs to the alkaline phosphatase family.</text>
</comment>
<dbReference type="GO" id="GO:0046872">
    <property type="term" value="F:metal ion binding"/>
    <property type="evidence" value="ECO:0007669"/>
    <property type="project" value="UniProtKB-KW"/>
</dbReference>
<keyword evidence="5" id="KW-0336">GPI-anchor</keyword>
<comment type="catalytic activity">
    <reaction evidence="16">
        <text>a phosphate monoester + H2O = an alcohol + phosphate</text>
        <dbReference type="Rhea" id="RHEA:15017"/>
        <dbReference type="ChEBI" id="CHEBI:15377"/>
        <dbReference type="ChEBI" id="CHEBI:30879"/>
        <dbReference type="ChEBI" id="CHEBI:43474"/>
        <dbReference type="ChEBI" id="CHEBI:67140"/>
        <dbReference type="EC" id="3.1.3.1"/>
    </reaction>
</comment>
<dbReference type="Proteomes" id="UP001329430">
    <property type="component" value="Chromosome 7"/>
</dbReference>
<evidence type="ECO:0000256" key="1">
    <source>
        <dbReference type="ARBA" id="ARBA00004609"/>
    </source>
</evidence>
<evidence type="ECO:0000256" key="6">
    <source>
        <dbReference type="ARBA" id="ARBA00022723"/>
    </source>
</evidence>
<reference evidence="17 18" key="1">
    <citation type="journal article" date="2024" name="Insects">
        <title>An Improved Chromosome-Level Genome Assembly of the Firefly Pyrocoelia pectoralis.</title>
        <authorList>
            <person name="Fu X."/>
            <person name="Meyer-Rochow V.B."/>
            <person name="Ballantyne L."/>
            <person name="Zhu X."/>
        </authorList>
    </citation>
    <scope>NUCLEOTIDE SEQUENCE [LARGE SCALE GENOMIC DNA]</scope>
    <source>
        <strain evidence="17">XCY_ONT2</strain>
    </source>
</reference>
<evidence type="ECO:0000256" key="5">
    <source>
        <dbReference type="ARBA" id="ARBA00022622"/>
    </source>
</evidence>
<accession>A0AAN7V8Z3</accession>
<feature type="binding site" evidence="14">
    <location>
        <position position="343"/>
    </location>
    <ligand>
        <name>Mg(2+)</name>
        <dbReference type="ChEBI" id="CHEBI:18420"/>
    </ligand>
</feature>
<dbReference type="EMBL" id="JAVRBK010000007">
    <property type="protein sequence ID" value="KAK5641178.1"/>
    <property type="molecule type" value="Genomic_DNA"/>
</dbReference>
<dbReference type="GO" id="GO:0098552">
    <property type="term" value="C:side of membrane"/>
    <property type="evidence" value="ECO:0007669"/>
    <property type="project" value="UniProtKB-KW"/>
</dbReference>
<dbReference type="GO" id="GO:0005886">
    <property type="term" value="C:plasma membrane"/>
    <property type="evidence" value="ECO:0007669"/>
    <property type="project" value="UniProtKB-SubCell"/>
</dbReference>
<keyword evidence="4" id="KW-1003">Cell membrane</keyword>
<evidence type="ECO:0000256" key="2">
    <source>
        <dbReference type="ARBA" id="ARBA00005984"/>
    </source>
</evidence>
<proteinExistence type="inferred from homology"/>
<dbReference type="CDD" id="cd16012">
    <property type="entry name" value="ALP"/>
    <property type="match status" value="1"/>
</dbReference>
<comment type="caution">
    <text evidence="17">The sequence shown here is derived from an EMBL/GenBank/DDBJ whole genome shotgun (WGS) entry which is preliminary data.</text>
</comment>
<dbReference type="PRINTS" id="PR00113">
    <property type="entry name" value="ALKPHPHTASE"/>
</dbReference>
<dbReference type="EC" id="3.1.3.1" evidence="3 16"/>
<feature type="binding site" evidence="14">
    <location>
        <position position="73"/>
    </location>
    <ligand>
        <name>Zn(2+)</name>
        <dbReference type="ChEBI" id="CHEBI:29105"/>
        <label>2</label>
    </ligand>
</feature>
<feature type="binding site" evidence="14">
    <location>
        <position position="348"/>
    </location>
    <ligand>
        <name>Zn(2+)</name>
        <dbReference type="ChEBI" id="CHEBI:29105"/>
        <label>2</label>
    </ligand>
</feature>
<dbReference type="PROSITE" id="PS00123">
    <property type="entry name" value="ALKALINE_PHOSPHATASE"/>
    <property type="match status" value="1"/>
</dbReference>
<evidence type="ECO:0000313" key="17">
    <source>
        <dbReference type="EMBL" id="KAK5641178.1"/>
    </source>
</evidence>
<dbReference type="SUPFAM" id="SSF53649">
    <property type="entry name" value="Alkaline phosphatase-like"/>
    <property type="match status" value="1"/>
</dbReference>
<evidence type="ECO:0000313" key="18">
    <source>
        <dbReference type="Proteomes" id="UP001329430"/>
    </source>
</evidence>
<evidence type="ECO:0000256" key="8">
    <source>
        <dbReference type="ARBA" id="ARBA00022833"/>
    </source>
</evidence>
<comment type="subcellular location">
    <subcellularLocation>
        <location evidence="1">Cell membrane</location>
        <topology evidence="1">Lipid-anchor</topology>
        <topology evidence="1">GPI-anchor</topology>
    </subcellularLocation>
</comment>
<evidence type="ECO:0000256" key="11">
    <source>
        <dbReference type="ARBA" id="ARBA00023180"/>
    </source>
</evidence>
<name>A0AAN7V8Z3_9COLE</name>
<sequence length="529" mass="57916">MGCCVFLPLSLCSFYSHHAYIPRGRSAPPTSKINKEEETASFWRSQANATLFERLKKTTNTNVAKNVILFLGDGMSIATLAAARTLLGQRDNKQGEETQLSFEKFPFTGLSKTYCVNRQVADSACSATAYLCGVKANDATIGVTAAVHYKNCNEMNNEANHVHSIAHLSQLKGKRTGVVTTTRVTHASPAGVYAHTAFRDWESDSDVAKDGETAATCPDIAQQLIHGSTGKNLNVIFGGGRSTFLPKVQMDEDYNHGWRSDGRNLIDEWKKDKSYNKHQYVHNSCGLQNIPDDTEYALGLFSSSHMDFNLERNKAQQPSLAEMTVKAIKLLSQGDKGYFLFVEGGLIDHAHHATLAQKALDETIEFHKAVQAAVDNTDESNTLIVVTSDHAHTMTLNGYPDRGNNILGLGGKGSDNIPYTTLSYANGPGATANRADLPNQDFREVNFKYPSYVPLPSETHGGEDVGIFARGPWAHLLVGVTEQNVIAHVLKYASCVGPENEQCLAISLKVYATFTFVISVIYLNFDFCA</sequence>
<keyword evidence="11" id="KW-0325">Glycoprotein</keyword>
<dbReference type="GO" id="GO:0004035">
    <property type="term" value="F:alkaline phosphatase activity"/>
    <property type="evidence" value="ECO:0007669"/>
    <property type="project" value="UniProtKB-EC"/>
</dbReference>
<keyword evidence="12" id="KW-0449">Lipoprotein</keyword>
<protein>
    <recommendedName>
        <fullName evidence="3 16">Alkaline phosphatase</fullName>
        <ecNumber evidence="3 16">3.1.3.1</ecNumber>
    </recommendedName>
</protein>
<feature type="active site" description="Phosphoserine intermediate" evidence="13">
    <location>
        <position position="123"/>
    </location>
</feature>
<comment type="cofactor">
    <cofactor evidence="14">
        <name>Mg(2+)</name>
        <dbReference type="ChEBI" id="CHEBI:18420"/>
    </cofactor>
    <text evidence="14">Binds 1 Mg(2+) ion.</text>
</comment>
<gene>
    <name evidence="17" type="ORF">RI129_009725</name>
</gene>
<comment type="cofactor">
    <cofactor evidence="14">
        <name>Zn(2+)</name>
        <dbReference type="ChEBI" id="CHEBI:29105"/>
    </cofactor>
    <text evidence="14">Binds 2 Zn(2+) ions.</text>
</comment>
<keyword evidence="10" id="KW-0472">Membrane</keyword>
<evidence type="ECO:0000256" key="12">
    <source>
        <dbReference type="ARBA" id="ARBA00023288"/>
    </source>
</evidence>
<evidence type="ECO:0000256" key="7">
    <source>
        <dbReference type="ARBA" id="ARBA00022801"/>
    </source>
</evidence>